<sequence>MENQEDRSSPVFVLGGSHEEKTPTQSSPDFSEMNGVTIVENNLSVPGKKLHRP</sequence>
<protein>
    <submittedName>
        <fullName evidence="1">Uncharacterized protein</fullName>
    </submittedName>
</protein>
<proteinExistence type="predicted"/>
<name>A0ACB7FM30_NIBAL</name>
<dbReference type="EMBL" id="CM024789">
    <property type="protein sequence ID" value="KAG8014878.1"/>
    <property type="molecule type" value="Genomic_DNA"/>
</dbReference>
<reference evidence="1" key="1">
    <citation type="submission" date="2020-04" db="EMBL/GenBank/DDBJ databases">
        <title>A chromosome-scale assembly and high-density genetic map of the yellow drum (Nibea albiflora) genome.</title>
        <authorList>
            <person name="Xu D."/>
            <person name="Zhang W."/>
            <person name="Chen R."/>
            <person name="Tan P."/>
            <person name="Wang L."/>
            <person name="Song H."/>
            <person name="Tian L."/>
            <person name="Zhu Q."/>
            <person name="Wang B."/>
        </authorList>
    </citation>
    <scope>NUCLEOTIDE SEQUENCE</scope>
    <source>
        <strain evidence="1">ZJHYS-2018</strain>
    </source>
</reference>
<dbReference type="Proteomes" id="UP000805704">
    <property type="component" value="Chromosome 1"/>
</dbReference>
<evidence type="ECO:0000313" key="2">
    <source>
        <dbReference type="Proteomes" id="UP000805704"/>
    </source>
</evidence>
<accession>A0ACB7FM30</accession>
<evidence type="ECO:0000313" key="1">
    <source>
        <dbReference type="EMBL" id="KAG8014878.1"/>
    </source>
</evidence>
<gene>
    <name evidence="1" type="ORF">GBF38_003563</name>
</gene>
<organism evidence="1 2">
    <name type="scientific">Nibea albiflora</name>
    <name type="common">Yellow drum</name>
    <name type="synonym">Corvina albiflora</name>
    <dbReference type="NCBI Taxonomy" id="240163"/>
    <lineage>
        <taxon>Eukaryota</taxon>
        <taxon>Metazoa</taxon>
        <taxon>Chordata</taxon>
        <taxon>Craniata</taxon>
        <taxon>Vertebrata</taxon>
        <taxon>Euteleostomi</taxon>
        <taxon>Actinopterygii</taxon>
        <taxon>Neopterygii</taxon>
        <taxon>Teleostei</taxon>
        <taxon>Neoteleostei</taxon>
        <taxon>Acanthomorphata</taxon>
        <taxon>Eupercaria</taxon>
        <taxon>Sciaenidae</taxon>
        <taxon>Nibea</taxon>
    </lineage>
</organism>
<feature type="non-terminal residue" evidence="1">
    <location>
        <position position="53"/>
    </location>
</feature>
<keyword evidence="2" id="KW-1185">Reference proteome</keyword>
<comment type="caution">
    <text evidence="1">The sequence shown here is derived from an EMBL/GenBank/DDBJ whole genome shotgun (WGS) entry which is preliminary data.</text>
</comment>